<dbReference type="InterPro" id="IPR011009">
    <property type="entry name" value="Kinase-like_dom_sf"/>
</dbReference>
<feature type="transmembrane region" description="Helical" evidence="5">
    <location>
        <begin position="2551"/>
        <end position="2572"/>
    </location>
</feature>
<feature type="compositionally biased region" description="Low complexity" evidence="4">
    <location>
        <begin position="839"/>
        <end position="851"/>
    </location>
</feature>
<evidence type="ECO:0000313" key="8">
    <source>
        <dbReference type="Proteomes" id="UP001281761"/>
    </source>
</evidence>
<protein>
    <recommendedName>
        <fullName evidence="6">Protein kinase domain-containing protein</fullName>
    </recommendedName>
</protein>
<evidence type="ECO:0000256" key="1">
    <source>
        <dbReference type="ARBA" id="ARBA00022553"/>
    </source>
</evidence>
<dbReference type="Pfam" id="PF07714">
    <property type="entry name" value="PK_Tyr_Ser-Thr"/>
    <property type="match status" value="1"/>
</dbReference>
<keyword evidence="3" id="KW-0067">ATP-binding</keyword>
<dbReference type="InterPro" id="IPR001245">
    <property type="entry name" value="Ser-Thr/Tyr_kinase_cat_dom"/>
</dbReference>
<sequence length="2885" mass="304666">MFVFIIGAVLHCRTVSDISHLPDLGSVLTTHRTNRNGAVSAVVLSSPEYQSNTITIHSQTLKLSGLPDDLSKVFEGQGSVDRMFDIHNGTIELRFLELCSENLETLRLSEQSECVMAAGKIHVLEDRTPLRCDDSRLIVDSCEFVFQSEVSPSLFTTRSTSGEVCLRNCEMGDRSAATSGSFVSSSCVQDLKMEKCRFQNISHCPTYSRSDLATPFFNVSVVDSVFARSENVFSGGVVRDVNDKTTLLSLNSSFTHSLSTFTEVEDYHHIQQPYIEVTTNHRYLRCLFQLCTTSNVYGGAIRCDSGASLEIVSCRFDQNTAVASSGDLPYRGGGIYFIGDKLTSAFYMAHTLHTNDHANIGGSAAIREAGKLFVQYCNVSGSKSTIYPGTNCFGGGYWIAYMPKGSLLSNVRFEDCSAENSGGSLDNSAGNADFTYSNLLICNSRCTQGNVVFSTVAADVTICFFSCLFFNNEASNVQPTTINGSPRDVFVGNDIRFHEDDAWKAILANESSFINSFSNSRFPRISIGSSPTVIVDFSYLKISPNYTVLDVRLPDPAVLVDISKGSNDPACGTSYSGRCKTIGYAGTNRLEKNDVQIVVEAGQYDETQAFSIGTKTVKVSSFGDFHPIVLFSPPNSKDAFVTNEGGSLSLSYFVFVPSRSASVVKQSGGSLSIASCVFCGEEGVGEIESNVVEVRGGSAKLENVDFSSFSLNGGHCIACLDTTSKLEMVSCSLLWLTGDSDSAIQFARSSSGGEMVLEGVSLEWGREASEVGGVLCSNVSSISLTSVSFAHLRRSSQQAPLSIESCSGSLTHSRLLFEDCVGTAASSLFVDAASTCSLSSPDPSSLSITESPRSSVRGDTTTEHIHLPASIVVDGVNGKDESLCWASESGCGSMSDLSARLLAEYEWSISMKTGTTSEGPLQLTGKIIKIAGIGKDQSILESSQPSSLLSMSSGTVSFEDVGFTHHSSLLSTDRTESLFVVSGGRLSLTSVDVSGFSFALRHAIEMSASGEISISSSSFSQISTSGSGSVLHSSSSGKVSIVGTSFSSCSSSGDGGVLFVSCGSATDSSDLVIQSSFAADCVCGESKKGSWVFVEGVSFDTLISNTSWGSTASSLNSPADDNTLWGVDKSEAESSSHRSLTLLFFLRPYRQNTITVGDAGRDGDGCGASDLKCSSLTMARTHLSGDGGHTLVIDTSTTLSTVLSLSTHSIEMKSGLTKATVKTTASGSISVPSQTLTLTSLIFNGEKLARSGSLLSLSNTGSIAIDGCSFVGMKVSGDGGVFSSVLNTGNSLSITNSEFDGCESGGKGGALFVEVDQGTLSITQTTFTSCSSSTGNGHNLFLIHPNLESFVKSANLNSLKPALPEPGLFSADEKNAFVGAVSSSAASSSLLYFWHPFKSTDSDRHVHSSGFDHTHCGLLALPCSSLSHSEQLFGSTKTVVLDSSLKQTKPLVSAASEWTLAASGSFDLILEGDGQIVVSNVASSLTLDSLSVPIADLKAGRTVSLVTISAGSLTASSCTFGSTTQAMPVGLVSLTGGTAAFVSSTVRNPSASVALFSVSGGTLTVSGSVSSMLPASPPFELSSSGTVVLDSIVTDIGNGEVSTLVSQNGGSLSIVNTDLRNGKLGKSLFCGNGNVEVKSSQFSSLVAHAESEANTRLLTLLIGGGNSVVIGEEDKSVSFTSCSSNGDGGVVHATVNGGTLSIVHTTFSSCSSSSGNGHNLFLIHPTLDTFVNSADLNSLKPALQTSRLFTPDERNAFLGAVSSSSASSSLLYFWHPHIVSSAVFVNSLGDSNPLCGLAALPCLSIGSSLLKSNTAKTTTISSSIDLNEKIVAVVDGSTLTSTSTTNIVSVSSAGEIALSSGSLTLLSINFQQSASVASLAHSFISISSSSLVIDGCSFSSFKLTEHALIDHSGSSLTLNGSSFFEIVRAEGDGAVLHSNMTSTMDLKVDDVALRSVLAADGDGDGLFVSFSEIAVSSSVPAFTLTRLSYSLPAQHSNSEDEICFVWIEGNNISEWVGVGDAKFAGSHGGQVEEEWLWSVDRLVGLACPLSFYLDAHTGAIGVSDSGYEMERCGYSGVWCRGLGYGLWVAERSGKTQLNIHARVTVDTVTDLNDEYRMHGKNTTAELVFGKDGGIVIDSHERVEIDVVSIVADGSAGHVAFKVVSSKLKLEEVSLERAASGTGSASLFLEGTVIEQSGGETTLIAVTLKSGIGSTGFLLKSELGSVLISHLSLSSSISSTGTIVSASKGNLTFEHSAIPSISFTPTPFIASSFESCQLTSISTTEFGEGELFHFSEGTQLTLKSCSFNGPSTSSSPTSTRNEDEEESLCTWSTALISINDTNTKIESTIFLHVVQGALSLNNSVLTVTDSSFVRNGRIDAAFPSVHRNILCSQSEVRLESLSSGDGKDSNSLWILGSEGCVVKKESVAVETPLFVATLDSSKTTCTSTKNKTLELSVVGSEFIPCGLKLEVFESGGSGKKVEHAVSPNTVSSLNSSFFEVSLSQAELAKTLSLTPAWKGRLVFGGVGETDSFAVRMSSSDERKALTKQVMKWLIPVIAGCAALLLLLIVIVILMRRRQQKKKKEESMLNQQSQELNQQPEIKFEDDPMFLHPHSTSLVRAAPSEGPFEAGDKTRAATKGPFISNNNMDEDVYPPAGLFEGDMGLDQKMREGGVNRKDTLYNRLHSLKKEHVAKLSVAQQVVRVLARMHKDDPTLAVFTNLSSHSVLFGKDEEIQIELVSSVSGGKSQAAQSGGRSGPVGTTSQGGHEGFELYRWRAPEDGGEPGEARKVVDTNKASVFSLGLVLFEIETGCVPFGELDAMNAHRQLKTGSLPKVELVKDESLRELIVECLEVEAARRPSLHEMEERMEKVAFSQNEGGMDMNDIVF</sequence>
<evidence type="ECO:0000256" key="2">
    <source>
        <dbReference type="ARBA" id="ARBA00022741"/>
    </source>
</evidence>
<evidence type="ECO:0000313" key="7">
    <source>
        <dbReference type="EMBL" id="KAK2950579.1"/>
    </source>
</evidence>
<proteinExistence type="predicted"/>
<keyword evidence="2" id="KW-0547">Nucleotide-binding</keyword>
<dbReference type="PROSITE" id="PS50011">
    <property type="entry name" value="PROTEIN_KINASE_DOM"/>
    <property type="match status" value="1"/>
</dbReference>
<feature type="region of interest" description="Disordered" evidence="4">
    <location>
        <begin position="839"/>
        <end position="859"/>
    </location>
</feature>
<feature type="domain" description="Protein kinase" evidence="6">
    <location>
        <begin position="2468"/>
        <end position="2869"/>
    </location>
</feature>
<keyword evidence="5" id="KW-0812">Transmembrane</keyword>
<evidence type="ECO:0000256" key="4">
    <source>
        <dbReference type="SAM" id="MobiDB-lite"/>
    </source>
</evidence>
<dbReference type="SUPFAM" id="SSF51126">
    <property type="entry name" value="Pectin lyase-like"/>
    <property type="match status" value="3"/>
</dbReference>
<evidence type="ECO:0000256" key="3">
    <source>
        <dbReference type="ARBA" id="ARBA00022840"/>
    </source>
</evidence>
<name>A0ABQ9XGN5_9EUKA</name>
<dbReference type="EMBL" id="JARBJD010000133">
    <property type="protein sequence ID" value="KAK2950579.1"/>
    <property type="molecule type" value="Genomic_DNA"/>
</dbReference>
<keyword evidence="8" id="KW-1185">Reference proteome</keyword>
<dbReference type="PANTHER" id="PTHR44329">
    <property type="entry name" value="SERINE/THREONINE-PROTEIN KINASE TNNI3K-RELATED"/>
    <property type="match status" value="1"/>
</dbReference>
<dbReference type="Gene3D" id="1.10.510.10">
    <property type="entry name" value="Transferase(Phosphotransferase) domain 1"/>
    <property type="match status" value="1"/>
</dbReference>
<dbReference type="InterPro" id="IPR049328">
    <property type="entry name" value="TM_ErbB1"/>
</dbReference>
<dbReference type="SUPFAM" id="SSF56112">
    <property type="entry name" value="Protein kinase-like (PK-like)"/>
    <property type="match status" value="1"/>
</dbReference>
<accession>A0ABQ9XGN5</accession>
<comment type="caution">
    <text evidence="7">The sequence shown here is derived from an EMBL/GenBank/DDBJ whole genome shotgun (WGS) entry which is preliminary data.</text>
</comment>
<evidence type="ECO:0000256" key="5">
    <source>
        <dbReference type="SAM" id="Phobius"/>
    </source>
</evidence>
<dbReference type="Pfam" id="PF21314">
    <property type="entry name" value="TM_ErbB1"/>
    <property type="match status" value="1"/>
</dbReference>
<dbReference type="InterPro" id="IPR051681">
    <property type="entry name" value="Ser/Thr_Kinases-Pseudokinases"/>
</dbReference>
<dbReference type="InterPro" id="IPR000719">
    <property type="entry name" value="Prot_kinase_dom"/>
</dbReference>
<organism evidence="7 8">
    <name type="scientific">Blattamonas nauphoetae</name>
    <dbReference type="NCBI Taxonomy" id="2049346"/>
    <lineage>
        <taxon>Eukaryota</taxon>
        <taxon>Metamonada</taxon>
        <taxon>Preaxostyla</taxon>
        <taxon>Oxymonadida</taxon>
        <taxon>Blattamonas</taxon>
    </lineage>
</organism>
<dbReference type="InterPro" id="IPR011050">
    <property type="entry name" value="Pectin_lyase_fold/virulence"/>
</dbReference>
<feature type="region of interest" description="Disordered" evidence="4">
    <location>
        <begin position="2621"/>
        <end position="2644"/>
    </location>
</feature>
<evidence type="ECO:0000259" key="6">
    <source>
        <dbReference type="PROSITE" id="PS50011"/>
    </source>
</evidence>
<feature type="region of interest" description="Disordered" evidence="4">
    <location>
        <begin position="2743"/>
        <end position="2765"/>
    </location>
</feature>
<gene>
    <name evidence="7" type="ORF">BLNAU_14471</name>
</gene>
<dbReference type="Proteomes" id="UP001281761">
    <property type="component" value="Unassembled WGS sequence"/>
</dbReference>
<keyword evidence="5" id="KW-0472">Membrane</keyword>
<keyword evidence="1" id="KW-0597">Phosphoprotein</keyword>
<keyword evidence="5" id="KW-1133">Transmembrane helix</keyword>
<reference evidence="7 8" key="1">
    <citation type="journal article" date="2022" name="bioRxiv">
        <title>Genomics of Preaxostyla Flagellates Illuminates Evolutionary Transitions and the Path Towards Mitochondrial Loss.</title>
        <authorList>
            <person name="Novak L.V.F."/>
            <person name="Treitli S.C."/>
            <person name="Pyrih J."/>
            <person name="Halakuc P."/>
            <person name="Pipaliya S.V."/>
            <person name="Vacek V."/>
            <person name="Brzon O."/>
            <person name="Soukal P."/>
            <person name="Eme L."/>
            <person name="Dacks J.B."/>
            <person name="Karnkowska A."/>
            <person name="Elias M."/>
            <person name="Hampl V."/>
        </authorList>
    </citation>
    <scope>NUCLEOTIDE SEQUENCE [LARGE SCALE GENOMIC DNA]</scope>
    <source>
        <strain evidence="7">NAU3</strain>
        <tissue evidence="7">Gut</tissue>
    </source>
</reference>